<dbReference type="GO" id="GO:0005576">
    <property type="term" value="C:extracellular region"/>
    <property type="evidence" value="ECO:0007669"/>
    <property type="project" value="UniProtKB-SubCell"/>
</dbReference>
<keyword evidence="6" id="KW-1185">Reference proteome</keyword>
<sequence length="404" mass="38990">MSLGSIIGSATQPTTLNITITAGSRGAGGFGAGNQYNGLGAQGGTDAINKLAGMLTSMMMMSMMGGGLLGGGLLGGGGLGNLFGGGGLGGFGSGLGSSLGGGAGGALGGALGGPLGAALGNSLGSSLGDAMGSGVGSSLDQALGSKPTSSYLPNSGSGGGTDSAASDPLQQLSMLFSEVLKDILGGGQDSGAQGNSGTGRQPTAGEQQAYTQGVSDALSALLSNGLSQSLGKGGLGGAPLQLGNGGLQGLSGAGDFGQLGNAVGLGIGQKAGIEALNAIGTHSDSATRSFINKEDRPMAKEIGQFMDQYPEVFGKPQYQKDDWTTAKTDDKSWATALSDPDDDGMTPGSMDQFNKAKGMIKSAMAGDFSNSNLQAHGAGGSSLGIDAALTGDAISNMALGKLAA</sequence>
<evidence type="ECO:0000256" key="1">
    <source>
        <dbReference type="ARBA" id="ARBA00004613"/>
    </source>
</evidence>
<feature type="compositionally biased region" description="Gly residues" evidence="4">
    <location>
        <begin position="187"/>
        <end position="197"/>
    </location>
</feature>
<proteinExistence type="predicted"/>
<comment type="subcellular location">
    <subcellularLocation>
        <location evidence="1">Secreted</location>
    </subcellularLocation>
</comment>
<gene>
    <name evidence="5" type="ORF">FE839_18815</name>
</gene>
<evidence type="ECO:0000256" key="3">
    <source>
        <dbReference type="ARBA" id="ARBA00022978"/>
    </source>
</evidence>
<evidence type="ECO:0000313" key="6">
    <source>
        <dbReference type="Proteomes" id="UP000307430"/>
    </source>
</evidence>
<evidence type="ECO:0000256" key="2">
    <source>
        <dbReference type="ARBA" id="ARBA00022525"/>
    </source>
</evidence>
<accession>A0A5R9LE51</accession>
<dbReference type="Pfam" id="PF04877">
    <property type="entry name" value="Harpin"/>
    <property type="match status" value="1"/>
</dbReference>
<evidence type="ECO:0000313" key="5">
    <source>
        <dbReference type="EMBL" id="TLV11629.1"/>
    </source>
</evidence>
<name>A0A5R9LE51_9ENTR</name>
<keyword evidence="2" id="KW-0964">Secreted</keyword>
<organism evidence="5 6">
    <name type="scientific">Klebsiella indica</name>
    <dbReference type="NCBI Taxonomy" id="2582917"/>
    <lineage>
        <taxon>Bacteria</taxon>
        <taxon>Pseudomonadati</taxon>
        <taxon>Pseudomonadota</taxon>
        <taxon>Gammaproteobacteria</taxon>
        <taxon>Enterobacterales</taxon>
        <taxon>Enterobacteriaceae</taxon>
        <taxon>Klebsiella/Raoultella group</taxon>
        <taxon>Klebsiella</taxon>
    </lineage>
</organism>
<feature type="compositionally biased region" description="Polar residues" evidence="4">
    <location>
        <begin position="145"/>
        <end position="154"/>
    </location>
</feature>
<protein>
    <submittedName>
        <fullName evidence="5">Type III secretion protein HrpN</fullName>
    </submittedName>
</protein>
<reference evidence="5 6" key="1">
    <citation type="submission" date="2019-05" db="EMBL/GenBank/DDBJ databases">
        <title>Genome sequence of Klebsiella sp strain TOUT106.</title>
        <authorList>
            <person name="Rahi P."/>
            <person name="Chaudhari D."/>
        </authorList>
    </citation>
    <scope>NUCLEOTIDE SEQUENCE [LARGE SCALE GENOMIC DNA]</scope>
    <source>
        <strain evidence="5 6">TOUT106</strain>
    </source>
</reference>
<evidence type="ECO:0000256" key="4">
    <source>
        <dbReference type="SAM" id="MobiDB-lite"/>
    </source>
</evidence>
<dbReference type="AlphaFoldDB" id="A0A5R9LE51"/>
<dbReference type="InterPro" id="IPR006961">
    <property type="entry name" value="HrpN/Z"/>
</dbReference>
<dbReference type="RefSeq" id="WP_138362296.1">
    <property type="nucleotide sequence ID" value="NZ_JBCIVH010000027.1"/>
</dbReference>
<feature type="compositionally biased region" description="Polar residues" evidence="4">
    <location>
        <begin position="198"/>
        <end position="210"/>
    </location>
</feature>
<dbReference type="Proteomes" id="UP000307430">
    <property type="component" value="Unassembled WGS sequence"/>
</dbReference>
<keyword evidence="3" id="KW-0928">Hypersensitive response elicitation</keyword>
<dbReference type="EMBL" id="VCHQ01000026">
    <property type="protein sequence ID" value="TLV11629.1"/>
    <property type="molecule type" value="Genomic_DNA"/>
</dbReference>
<feature type="region of interest" description="Disordered" evidence="4">
    <location>
        <begin position="187"/>
        <end position="210"/>
    </location>
</feature>
<comment type="caution">
    <text evidence="5">The sequence shown here is derived from an EMBL/GenBank/DDBJ whole genome shotgun (WGS) entry which is preliminary data.</text>
</comment>
<dbReference type="GO" id="GO:0052040">
    <property type="term" value="P:symbiont-mediated perturbation of host programmed cell death"/>
    <property type="evidence" value="ECO:0007669"/>
    <property type="project" value="UniProtKB-KW"/>
</dbReference>
<feature type="region of interest" description="Disordered" evidence="4">
    <location>
        <begin position="145"/>
        <end position="166"/>
    </location>
</feature>